<proteinExistence type="predicted"/>
<dbReference type="Proteomes" id="UP001063350">
    <property type="component" value="Chromosome"/>
</dbReference>
<name>A0A915TZW3_9BACT</name>
<dbReference type="AlphaFoldDB" id="A0A915TZW3"/>
<dbReference type="KEGG" id="ddu:GF1_12250"/>
<dbReference type="SUPFAM" id="SSF55166">
    <property type="entry name" value="Hedgehog/DD-peptidase"/>
    <property type="match status" value="1"/>
</dbReference>
<sequence>MAPHIQAAFQTVVERGLADKIRTWDGCFNVRHMRGAGQWSTHSWGIAFDLDAPWNRFGQRNFAMDEEVAACFEEAGFVWGGRWNRPDGITSVRL</sequence>
<gene>
    <name evidence="2" type="ORF">GF1_12250</name>
</gene>
<accession>A0A915TZW3</accession>
<reference evidence="2" key="1">
    <citation type="submission" date="2020-12" db="EMBL/GenBank/DDBJ databases">
        <title>Desulfobium dissulfuricans gen. nov., sp. nov., a novel mesophilic, sulfate-reducing bacterium isolated from a deep-sea hydrothermal vent.</title>
        <authorList>
            <person name="Hashimoto Y."/>
            <person name="Tame A."/>
            <person name="Sawayama S."/>
            <person name="Miyazaki J."/>
            <person name="Takai K."/>
            <person name="Nakagawa S."/>
        </authorList>
    </citation>
    <scope>NUCLEOTIDE SEQUENCE</scope>
    <source>
        <strain evidence="2">GF1</strain>
    </source>
</reference>
<evidence type="ECO:0000259" key="1">
    <source>
        <dbReference type="Pfam" id="PF13539"/>
    </source>
</evidence>
<organism evidence="2 3">
    <name type="scientific">Desulfolithobacter dissulfuricans</name>
    <dbReference type="NCBI Taxonomy" id="2795293"/>
    <lineage>
        <taxon>Bacteria</taxon>
        <taxon>Pseudomonadati</taxon>
        <taxon>Thermodesulfobacteriota</taxon>
        <taxon>Desulfobulbia</taxon>
        <taxon>Desulfobulbales</taxon>
        <taxon>Desulfobulbaceae</taxon>
        <taxon>Desulfolithobacter</taxon>
    </lineage>
</organism>
<dbReference type="InterPro" id="IPR009045">
    <property type="entry name" value="Zn_M74/Hedgehog-like"/>
</dbReference>
<evidence type="ECO:0000313" key="2">
    <source>
        <dbReference type="EMBL" id="BCO08849.1"/>
    </source>
</evidence>
<protein>
    <recommendedName>
        <fullName evidence="1">Peptidase M15C domain-containing protein</fullName>
    </recommendedName>
</protein>
<feature type="domain" description="Peptidase M15C" evidence="1">
    <location>
        <begin position="35"/>
        <end position="87"/>
    </location>
</feature>
<dbReference type="Gene3D" id="3.30.1380.10">
    <property type="match status" value="1"/>
</dbReference>
<dbReference type="InterPro" id="IPR039561">
    <property type="entry name" value="Peptidase_M15C"/>
</dbReference>
<dbReference type="RefSeq" id="WP_267928747.1">
    <property type="nucleotide sequence ID" value="NZ_AP024233.1"/>
</dbReference>
<dbReference type="EMBL" id="AP024233">
    <property type="protein sequence ID" value="BCO08849.1"/>
    <property type="molecule type" value="Genomic_DNA"/>
</dbReference>
<evidence type="ECO:0000313" key="3">
    <source>
        <dbReference type="Proteomes" id="UP001063350"/>
    </source>
</evidence>
<dbReference type="Pfam" id="PF13539">
    <property type="entry name" value="Peptidase_M15_4"/>
    <property type="match status" value="1"/>
</dbReference>
<keyword evidence="3" id="KW-1185">Reference proteome</keyword>
<dbReference type="GO" id="GO:0008233">
    <property type="term" value="F:peptidase activity"/>
    <property type="evidence" value="ECO:0007669"/>
    <property type="project" value="InterPro"/>
</dbReference>